<evidence type="ECO:0000256" key="2">
    <source>
        <dbReference type="ARBA" id="ARBA00005991"/>
    </source>
</evidence>
<dbReference type="EMBL" id="JACGCM010001188">
    <property type="protein sequence ID" value="KAF6159690.1"/>
    <property type="molecule type" value="Genomic_DNA"/>
</dbReference>
<dbReference type="Pfam" id="PF03467">
    <property type="entry name" value="Smg4_UPF3"/>
    <property type="match status" value="1"/>
</dbReference>
<protein>
    <recommendedName>
        <fullName evidence="15">UPF3 domain-containing protein</fullName>
    </recommendedName>
</protein>
<keyword evidence="9" id="KW-1133">Transmembrane helix</keyword>
<keyword evidence="5" id="KW-0433">Leucine-rich repeat</keyword>
<keyword evidence="17" id="KW-1185">Reference proteome</keyword>
<evidence type="ECO:0000256" key="6">
    <source>
        <dbReference type="ARBA" id="ARBA00022692"/>
    </source>
</evidence>
<dbReference type="SUPFAM" id="SSF54928">
    <property type="entry name" value="RNA-binding domain, RBD"/>
    <property type="match status" value="1"/>
</dbReference>
<evidence type="ECO:0000313" key="16">
    <source>
        <dbReference type="EMBL" id="KAF6159690.1"/>
    </source>
</evidence>
<evidence type="ECO:0000256" key="9">
    <source>
        <dbReference type="ARBA" id="ARBA00022989"/>
    </source>
</evidence>
<dbReference type="Pfam" id="PF00560">
    <property type="entry name" value="LRR_1"/>
    <property type="match status" value="6"/>
</dbReference>
<dbReference type="GO" id="GO:0000184">
    <property type="term" value="P:nuclear-transcribed mRNA catabolic process, nonsense-mediated decay"/>
    <property type="evidence" value="ECO:0007669"/>
    <property type="project" value="UniProtKB-KW"/>
</dbReference>
<comment type="similarity">
    <text evidence="2">Belongs to the RENT3 family.</text>
</comment>
<dbReference type="InterPro" id="IPR001611">
    <property type="entry name" value="Leu-rich_rpt"/>
</dbReference>
<dbReference type="InterPro" id="IPR032675">
    <property type="entry name" value="LRR_dom_sf"/>
</dbReference>
<evidence type="ECO:0000256" key="12">
    <source>
        <dbReference type="ARBA" id="ARBA00023170"/>
    </source>
</evidence>
<evidence type="ECO:0000256" key="4">
    <source>
        <dbReference type="ARBA" id="ARBA00022475"/>
    </source>
</evidence>
<dbReference type="SUPFAM" id="SSF52058">
    <property type="entry name" value="L domain-like"/>
    <property type="match status" value="2"/>
</dbReference>
<feature type="compositionally biased region" description="Polar residues" evidence="14">
    <location>
        <begin position="289"/>
        <end position="313"/>
    </location>
</feature>
<feature type="compositionally biased region" description="Basic and acidic residues" evidence="14">
    <location>
        <begin position="385"/>
        <end position="418"/>
    </location>
</feature>
<evidence type="ECO:0000256" key="3">
    <source>
        <dbReference type="ARBA" id="ARBA00009592"/>
    </source>
</evidence>
<feature type="region of interest" description="Disordered" evidence="14">
    <location>
        <begin position="237"/>
        <end position="372"/>
    </location>
</feature>
<dbReference type="Gene3D" id="3.30.70.330">
    <property type="match status" value="1"/>
</dbReference>
<dbReference type="CDD" id="cd12455">
    <property type="entry name" value="RRM_like_Smg4_UPF3"/>
    <property type="match status" value="1"/>
</dbReference>
<evidence type="ECO:0000256" key="11">
    <source>
        <dbReference type="ARBA" id="ARBA00023161"/>
    </source>
</evidence>
<keyword evidence="12" id="KW-0675">Receptor</keyword>
<evidence type="ECO:0000256" key="7">
    <source>
        <dbReference type="ARBA" id="ARBA00022729"/>
    </source>
</evidence>
<comment type="caution">
    <text evidence="16">The sequence shown here is derived from an EMBL/GenBank/DDBJ whole genome shotgun (WGS) entry which is preliminary data.</text>
</comment>
<evidence type="ECO:0000256" key="8">
    <source>
        <dbReference type="ARBA" id="ARBA00022737"/>
    </source>
</evidence>
<feature type="compositionally biased region" description="Basic and acidic residues" evidence="14">
    <location>
        <begin position="237"/>
        <end position="248"/>
    </location>
</feature>
<evidence type="ECO:0000256" key="14">
    <source>
        <dbReference type="SAM" id="MobiDB-lite"/>
    </source>
</evidence>
<evidence type="ECO:0000256" key="5">
    <source>
        <dbReference type="ARBA" id="ARBA00022614"/>
    </source>
</evidence>
<feature type="compositionally biased region" description="Low complexity" evidence="14">
    <location>
        <begin position="331"/>
        <end position="346"/>
    </location>
</feature>
<dbReference type="InterPro" id="IPR012677">
    <property type="entry name" value="Nucleotide-bd_a/b_plait_sf"/>
</dbReference>
<dbReference type="OrthoDB" id="18087at2759"/>
<dbReference type="Gene3D" id="3.80.10.10">
    <property type="entry name" value="Ribonuclease Inhibitor"/>
    <property type="match status" value="4"/>
</dbReference>
<evidence type="ECO:0000313" key="17">
    <source>
        <dbReference type="Proteomes" id="UP000541444"/>
    </source>
</evidence>
<evidence type="ECO:0000259" key="15">
    <source>
        <dbReference type="Pfam" id="PF03467"/>
    </source>
</evidence>
<keyword evidence="11" id="KW-0866">Nonsense-mediated mRNA decay</keyword>
<dbReference type="PANTHER" id="PTHR48063:SF100">
    <property type="entry name" value="RECEPTOR-LIKE PROTEIN EIX2"/>
    <property type="match status" value="1"/>
</dbReference>
<dbReference type="GO" id="GO:0003676">
    <property type="term" value="F:nucleic acid binding"/>
    <property type="evidence" value="ECO:0007669"/>
    <property type="project" value="InterPro"/>
</dbReference>
<evidence type="ECO:0000256" key="10">
    <source>
        <dbReference type="ARBA" id="ARBA00023136"/>
    </source>
</evidence>
<feature type="region of interest" description="Disordered" evidence="14">
    <location>
        <begin position="517"/>
        <end position="550"/>
    </location>
</feature>
<dbReference type="InterPro" id="IPR005120">
    <property type="entry name" value="UPF3_dom"/>
</dbReference>
<dbReference type="FunFam" id="3.80.10.10:FF:001347">
    <property type="entry name" value="LRR receptor-like serine/threonine-protein kinase GSO2"/>
    <property type="match status" value="1"/>
</dbReference>
<proteinExistence type="inferred from homology"/>
<dbReference type="InterPro" id="IPR046956">
    <property type="entry name" value="RLP23-like"/>
</dbReference>
<reference evidence="16 17" key="1">
    <citation type="journal article" date="2020" name="IScience">
        <title>Genome Sequencing of the Endangered Kingdonia uniflora (Circaeasteraceae, Ranunculales) Reveals Potential Mechanisms of Evolutionary Specialization.</title>
        <authorList>
            <person name="Sun Y."/>
            <person name="Deng T."/>
            <person name="Zhang A."/>
            <person name="Moore M.J."/>
            <person name="Landis J.B."/>
            <person name="Lin N."/>
            <person name="Zhang H."/>
            <person name="Zhang X."/>
            <person name="Huang J."/>
            <person name="Zhang X."/>
            <person name="Sun H."/>
            <person name="Wang H."/>
        </authorList>
    </citation>
    <scope>NUCLEOTIDE SEQUENCE [LARGE SCALE GENOMIC DNA]</scope>
    <source>
        <strain evidence="16">TB1705</strain>
        <tissue evidence="16">Leaf</tissue>
    </source>
</reference>
<keyword evidence="8" id="KW-0677">Repeat</keyword>
<comment type="similarity">
    <text evidence="3">Belongs to the RLP family.</text>
</comment>
<sequence>MKEPSNRTKVVLRHLPPVFSESALMEHIDSRFAGRYAWVSFCAGKNSQKGHRYSRAYIDFKSAEDVVEFAEFFDGHVFVNEKGAQFKTVVEYAPSQRVPKSWSKKDGREGTISKDPEYLEFLDLLAKPVVNLPSAEIQLEKREAERAVAGKEAPIVTPLMDFVREKRAAKNGAQRLTSNGKINRKSIGASPGSSRSASTRRNSEKRGASTSMFPTNFVIVNQQYVLRDGAKSGKEKPTYILVPRREDQSLSGKSLPATATTGTEAIEDKNGSSGNTKVLLLKERERETSQVSRGVLQQSPGSTTIKSNQQRDATSGRIIRGMISNRETRLSQPSTSAQSAQQIQASNIVKDKRPPRSSMRSVTKEVSSASQATCISDCDSKGMLEDKANGINHHGQEKRTRNKDRPDRGVWAPRRSDGANDESWSSSSIATQVMSDPVEGMTIARHLPASGVNRLGDDIVDPAESSHVSSYPRALPRNFDAAVQNSRVGRSVYLPAVSDLSSSHMEVKVEMPNTRVGDIKTLGNGRNNFSSVENGSHRNGGRRGPSHMKDVDGSVNMIDMKSSKKGKAYFLVQPLDNLTGYVVGSSTMLEYTGVFFQSSGSAYGFGSMGQAVSLLLKRQSNYYDTSEEYEANDMAPLGGEINPSLMELKHLKSLDLSGNNFDGKSIPEFLGSLKSLQYLSLSYAGFGGKLPNQLGNLSNLHYLSLRGVDMVEGVDNLEWLSHLSHLEYLDMSKVNLNNGFNSPLPGWLNRFKHLKHIDLSQNALNGTISAAIHNLTSITSLYLNGNNLEGQIPNFFGNLCRLVHLGLSNNNFNGDITVFLTSLSLCVPSSLEYLSLGGNKFLSGLLPRQLGNLINLKYLNLDRASFSGPIPLSLGGLKSLRLLSLSDNNFNASLPESLGNLSNLQELTISHNSLEGVIGETQFANLTRLQFLYLSTNSLALNVNSAWIPKFQLTRLDLSSCKLGPKFSAWLRTQNSLLSLDLSNASISENIPTWFWNFSSQLYLLDLSNNQIKGELPNVLPNQTYLGSNNFQGLLPRLTSNVQVLDLSNNYFSGNISLFLCHPLDETYLLLSLDLSRNLLVGEIPNCRTHLTSLILLNLDSNNLYGNIPSSMGSLSELLLFYLRNNSISGEVTPSLQNCTLLQTMDLGDNGLSGRIPA</sequence>
<feature type="compositionally biased region" description="Polar residues" evidence="14">
    <location>
        <begin position="191"/>
        <end position="200"/>
    </location>
</feature>
<organism evidence="16 17">
    <name type="scientific">Kingdonia uniflora</name>
    <dbReference type="NCBI Taxonomy" id="39325"/>
    <lineage>
        <taxon>Eukaryota</taxon>
        <taxon>Viridiplantae</taxon>
        <taxon>Streptophyta</taxon>
        <taxon>Embryophyta</taxon>
        <taxon>Tracheophyta</taxon>
        <taxon>Spermatophyta</taxon>
        <taxon>Magnoliopsida</taxon>
        <taxon>Ranunculales</taxon>
        <taxon>Circaeasteraceae</taxon>
        <taxon>Kingdonia</taxon>
    </lineage>
</organism>
<feature type="compositionally biased region" description="Polar residues" evidence="14">
    <location>
        <begin position="524"/>
        <end position="534"/>
    </location>
</feature>
<dbReference type="InterPro" id="IPR035979">
    <property type="entry name" value="RBD_domain_sf"/>
</dbReference>
<keyword evidence="6" id="KW-0812">Transmembrane</keyword>
<dbReference type="GO" id="GO:0005886">
    <property type="term" value="C:plasma membrane"/>
    <property type="evidence" value="ECO:0007669"/>
    <property type="project" value="UniProtKB-SubCell"/>
</dbReference>
<keyword evidence="4" id="KW-1003">Cell membrane</keyword>
<gene>
    <name evidence="16" type="ORF">GIB67_029948</name>
</gene>
<keyword evidence="13" id="KW-0325">Glycoprotein</keyword>
<dbReference type="InterPro" id="IPR003591">
    <property type="entry name" value="Leu-rich_rpt_typical-subtyp"/>
</dbReference>
<accession>A0A7J7MY31</accession>
<feature type="domain" description="UPF3" evidence="15">
    <location>
        <begin position="6"/>
        <end position="168"/>
    </location>
</feature>
<feature type="region of interest" description="Disordered" evidence="14">
    <location>
        <begin position="385"/>
        <end position="428"/>
    </location>
</feature>
<comment type="subcellular location">
    <subcellularLocation>
        <location evidence="1">Cell membrane</location>
        <topology evidence="1">Single-pass type I membrane protein</topology>
    </subcellularLocation>
</comment>
<feature type="region of interest" description="Disordered" evidence="14">
    <location>
        <begin position="170"/>
        <end position="210"/>
    </location>
</feature>
<dbReference type="Proteomes" id="UP000541444">
    <property type="component" value="Unassembled WGS sequence"/>
</dbReference>
<name>A0A7J7MY31_9MAGN</name>
<keyword evidence="10" id="KW-0472">Membrane</keyword>
<dbReference type="Pfam" id="PF13855">
    <property type="entry name" value="LRR_8"/>
    <property type="match status" value="1"/>
</dbReference>
<keyword evidence="7" id="KW-0732">Signal</keyword>
<evidence type="ECO:0000256" key="1">
    <source>
        <dbReference type="ARBA" id="ARBA00004251"/>
    </source>
</evidence>
<feature type="compositionally biased region" description="Polar residues" evidence="14">
    <location>
        <begin position="249"/>
        <end position="263"/>
    </location>
</feature>
<dbReference type="AlphaFoldDB" id="A0A7J7MY31"/>
<dbReference type="FunFam" id="3.80.10.10:FF:000383">
    <property type="entry name" value="Leucine-rich repeat receptor protein kinase EMS1"/>
    <property type="match status" value="1"/>
</dbReference>
<feature type="compositionally biased region" description="Polar residues" evidence="14">
    <location>
        <begin position="358"/>
        <end position="372"/>
    </location>
</feature>
<dbReference type="PANTHER" id="PTHR48063">
    <property type="entry name" value="LRR RECEPTOR-LIKE KINASE"/>
    <property type="match status" value="1"/>
</dbReference>
<dbReference type="FunFam" id="3.80.10.10:FF:000041">
    <property type="entry name" value="LRR receptor-like serine/threonine-protein kinase ERECTA"/>
    <property type="match status" value="2"/>
</dbReference>
<dbReference type="SMART" id="SM00369">
    <property type="entry name" value="LRR_TYP"/>
    <property type="match status" value="6"/>
</dbReference>
<evidence type="ECO:0000256" key="13">
    <source>
        <dbReference type="ARBA" id="ARBA00023180"/>
    </source>
</evidence>